<name>A0ABY4VDE5_9GAMM</name>
<gene>
    <name evidence="2" type="ORF">MJO52_15385</name>
</gene>
<evidence type="ECO:0000313" key="2">
    <source>
        <dbReference type="EMBL" id="USD20447.1"/>
    </source>
</evidence>
<keyword evidence="1" id="KW-1133">Transmembrane helix</keyword>
<keyword evidence="1" id="KW-0812">Transmembrane</keyword>
<sequence>MKSYLVKWIFASLVVPTLVALFEPLIRANELQQLVLLFWPSSLVLMSLGANPEPISDVVYAWVIALSLNILFYVIIGLAIKAVVNIKKCTDAENS</sequence>
<dbReference type="EMBL" id="CP092418">
    <property type="protein sequence ID" value="USD20447.1"/>
    <property type="molecule type" value="Genomic_DNA"/>
</dbReference>
<organism evidence="2 3">
    <name type="scientific">Microbulbifer variabilis</name>
    <dbReference type="NCBI Taxonomy" id="266805"/>
    <lineage>
        <taxon>Bacteria</taxon>
        <taxon>Pseudomonadati</taxon>
        <taxon>Pseudomonadota</taxon>
        <taxon>Gammaproteobacteria</taxon>
        <taxon>Cellvibrionales</taxon>
        <taxon>Microbulbiferaceae</taxon>
        <taxon>Microbulbifer</taxon>
    </lineage>
</organism>
<feature type="transmembrane region" description="Helical" evidence="1">
    <location>
        <begin position="6"/>
        <end position="22"/>
    </location>
</feature>
<feature type="transmembrane region" description="Helical" evidence="1">
    <location>
        <begin position="58"/>
        <end position="80"/>
    </location>
</feature>
<evidence type="ECO:0000313" key="3">
    <source>
        <dbReference type="Proteomes" id="UP001055658"/>
    </source>
</evidence>
<protein>
    <submittedName>
        <fullName evidence="2">Uncharacterized protein</fullName>
    </submittedName>
</protein>
<evidence type="ECO:0000256" key="1">
    <source>
        <dbReference type="SAM" id="Phobius"/>
    </source>
</evidence>
<keyword evidence="3" id="KW-1185">Reference proteome</keyword>
<keyword evidence="1" id="KW-0472">Membrane</keyword>
<reference evidence="2" key="1">
    <citation type="submission" date="2022-02" db="EMBL/GenBank/DDBJ databases">
        <title>Coral-associated bacteria.</title>
        <authorList>
            <person name="Tang K."/>
            <person name="Wang X."/>
        </authorList>
    </citation>
    <scope>NUCLEOTIDE SEQUENCE</scope>
    <source>
        <strain evidence="2">SCSIO 43006</strain>
    </source>
</reference>
<accession>A0ABY4VDE5</accession>
<proteinExistence type="predicted"/>
<dbReference type="RefSeq" id="WP_252082805.1">
    <property type="nucleotide sequence ID" value="NZ_CP092418.1"/>
</dbReference>
<dbReference type="Proteomes" id="UP001055658">
    <property type="component" value="Chromosome"/>
</dbReference>